<keyword evidence="3" id="KW-1185">Reference proteome</keyword>
<evidence type="ECO:0000313" key="3">
    <source>
        <dbReference type="Proteomes" id="UP000635606"/>
    </source>
</evidence>
<reference evidence="2" key="1">
    <citation type="submission" date="2021-01" db="EMBL/GenBank/DDBJ databases">
        <title>Whole genome shotgun sequence of Virgisporangium ochraceum NBRC 16418.</title>
        <authorList>
            <person name="Komaki H."/>
            <person name="Tamura T."/>
        </authorList>
    </citation>
    <scope>NUCLEOTIDE SEQUENCE</scope>
    <source>
        <strain evidence="2">NBRC 16418</strain>
    </source>
</reference>
<evidence type="ECO:0000256" key="1">
    <source>
        <dbReference type="SAM" id="MobiDB-lite"/>
    </source>
</evidence>
<accession>A0A8J3ZW71</accession>
<dbReference type="AlphaFoldDB" id="A0A8J3ZW71"/>
<evidence type="ECO:0000313" key="2">
    <source>
        <dbReference type="EMBL" id="GIJ71494.1"/>
    </source>
</evidence>
<protein>
    <submittedName>
        <fullName evidence="2">Uncharacterized protein</fullName>
    </submittedName>
</protein>
<feature type="region of interest" description="Disordered" evidence="1">
    <location>
        <begin position="1"/>
        <end position="26"/>
    </location>
</feature>
<proteinExistence type="predicted"/>
<sequence length="268" mass="27778">MDLAGGALRSFRDGSFDPEQPGRRTATVDVISSTRPGALIMAAIQFTDRRTATRLSVESLALARAASAATSAPSIGSGQPWRWRIDGPVLSLYAALYPDRTGAVDVDDARLIVNCGIALHHARTALAADGVAADVRYLPDPADPGLLARISHAGRARAGAGEVRLYRAIAARRSDSRPPVAGPVPDATIDRLLAAARRPGIDLRVRAGLIGVAPTDDHPEVLLGTGEATSAILLTANVEGLATELTPGAPGAATTVRFGVPAPGVWIR</sequence>
<gene>
    <name evidence="2" type="ORF">Voc01_064110</name>
</gene>
<name>A0A8J3ZW71_9ACTN</name>
<dbReference type="EMBL" id="BOPH01000088">
    <property type="protein sequence ID" value="GIJ71494.1"/>
    <property type="molecule type" value="Genomic_DNA"/>
</dbReference>
<comment type="caution">
    <text evidence="2">The sequence shown here is derived from an EMBL/GenBank/DDBJ whole genome shotgun (WGS) entry which is preliminary data.</text>
</comment>
<organism evidence="2 3">
    <name type="scientific">Virgisporangium ochraceum</name>
    <dbReference type="NCBI Taxonomy" id="65505"/>
    <lineage>
        <taxon>Bacteria</taxon>
        <taxon>Bacillati</taxon>
        <taxon>Actinomycetota</taxon>
        <taxon>Actinomycetes</taxon>
        <taxon>Micromonosporales</taxon>
        <taxon>Micromonosporaceae</taxon>
        <taxon>Virgisporangium</taxon>
    </lineage>
</organism>
<dbReference type="Proteomes" id="UP000635606">
    <property type="component" value="Unassembled WGS sequence"/>
</dbReference>